<dbReference type="AlphaFoldDB" id="A0A286EGT5"/>
<feature type="domain" description="EamA" evidence="6">
    <location>
        <begin position="80"/>
        <end position="212"/>
    </location>
</feature>
<evidence type="ECO:0000313" key="8">
    <source>
        <dbReference type="Proteomes" id="UP000219669"/>
    </source>
</evidence>
<feature type="transmembrane region" description="Helical" evidence="5">
    <location>
        <begin position="144"/>
        <end position="162"/>
    </location>
</feature>
<name>A0A286EGT5_9NEIS</name>
<dbReference type="PANTHER" id="PTHR22911">
    <property type="entry name" value="ACYL-MALONYL CONDENSING ENZYME-RELATED"/>
    <property type="match status" value="1"/>
</dbReference>
<dbReference type="SUPFAM" id="SSF103481">
    <property type="entry name" value="Multidrug resistance efflux transporter EmrE"/>
    <property type="match status" value="2"/>
</dbReference>
<reference evidence="7 8" key="1">
    <citation type="submission" date="2017-09" db="EMBL/GenBank/DDBJ databases">
        <authorList>
            <person name="Ehlers B."/>
            <person name="Leendertz F.H."/>
        </authorList>
    </citation>
    <scope>NUCLEOTIDE SEQUENCE [LARGE SCALE GENOMIC DNA]</scope>
    <source>
        <strain evidence="7 8">DSM 16848</strain>
    </source>
</reference>
<gene>
    <name evidence="7" type="ORF">SAMN02746062_02002</name>
</gene>
<dbReference type="InterPro" id="IPR000620">
    <property type="entry name" value="EamA_dom"/>
</dbReference>
<feature type="transmembrane region" description="Helical" evidence="5">
    <location>
        <begin position="196"/>
        <end position="214"/>
    </location>
</feature>
<feature type="transmembrane region" description="Helical" evidence="5">
    <location>
        <begin position="338"/>
        <end position="356"/>
    </location>
</feature>
<feature type="domain" description="EamA" evidence="6">
    <location>
        <begin position="223"/>
        <end position="352"/>
    </location>
</feature>
<keyword evidence="2 5" id="KW-0812">Transmembrane</keyword>
<feature type="transmembrane region" description="Helical" evidence="5">
    <location>
        <begin position="168"/>
        <end position="189"/>
    </location>
</feature>
<evidence type="ECO:0000313" key="7">
    <source>
        <dbReference type="EMBL" id="SOD70146.1"/>
    </source>
</evidence>
<dbReference type="Pfam" id="PF00892">
    <property type="entry name" value="EamA"/>
    <property type="match status" value="2"/>
</dbReference>
<sequence>MKSAPTNRVLQKFQPEMFFETPIVQLECIWLTFLKSKSPKAKILLLSPTFRQPETQKITTKMLKSANDVMIFDGKMKLKLGSAWMIVAAFLFAIMGILVKNATVRFHMNAYELAFWRSVLPASAIAISVLSRRQTLKSRLILGHLWRGTAGTVSLLLAFYGLQYLPLATSVTLSYTSAIFMALLSLIWLKEPPSAKTWLALLLGLVGVALMLRPSFQANLWWETLLNLGAGLFAAFALLQVRELSQAGEPAWRIVFYFSAVATVGSAIMATAAGWHTLTWQSLPHLLGVGAAGLLAQLAMTQAYSEGRSKFTVAALSYLTIVFSAIYGMAFLGEPIDFWEIVGIITIIVAGILCALPESRA</sequence>
<evidence type="ECO:0000259" key="6">
    <source>
        <dbReference type="Pfam" id="PF00892"/>
    </source>
</evidence>
<feature type="transmembrane region" description="Helical" evidence="5">
    <location>
        <begin position="311"/>
        <end position="332"/>
    </location>
</feature>
<feature type="transmembrane region" description="Helical" evidence="5">
    <location>
        <begin position="80"/>
        <end position="99"/>
    </location>
</feature>
<evidence type="ECO:0000256" key="4">
    <source>
        <dbReference type="ARBA" id="ARBA00023136"/>
    </source>
</evidence>
<dbReference type="GO" id="GO:0016020">
    <property type="term" value="C:membrane"/>
    <property type="evidence" value="ECO:0007669"/>
    <property type="project" value="UniProtKB-SubCell"/>
</dbReference>
<dbReference type="Gene3D" id="1.10.3730.20">
    <property type="match status" value="1"/>
</dbReference>
<dbReference type="InterPro" id="IPR037185">
    <property type="entry name" value="EmrE-like"/>
</dbReference>
<evidence type="ECO:0000256" key="2">
    <source>
        <dbReference type="ARBA" id="ARBA00022692"/>
    </source>
</evidence>
<feature type="transmembrane region" description="Helical" evidence="5">
    <location>
        <begin position="114"/>
        <end position="132"/>
    </location>
</feature>
<keyword evidence="3 5" id="KW-1133">Transmembrane helix</keyword>
<feature type="transmembrane region" description="Helical" evidence="5">
    <location>
        <begin position="251"/>
        <end position="276"/>
    </location>
</feature>
<proteinExistence type="predicted"/>
<dbReference type="EMBL" id="OCNF01000022">
    <property type="protein sequence ID" value="SOD70146.1"/>
    <property type="molecule type" value="Genomic_DNA"/>
</dbReference>
<dbReference type="Proteomes" id="UP000219669">
    <property type="component" value="Unassembled WGS sequence"/>
</dbReference>
<comment type="subcellular location">
    <subcellularLocation>
        <location evidence="1">Membrane</location>
        <topology evidence="1">Multi-pass membrane protein</topology>
    </subcellularLocation>
</comment>
<evidence type="ECO:0000256" key="1">
    <source>
        <dbReference type="ARBA" id="ARBA00004141"/>
    </source>
</evidence>
<protein>
    <submittedName>
        <fullName evidence="7">Permease of the drug/metabolite transporter (DMT) superfamily</fullName>
    </submittedName>
</protein>
<feature type="transmembrane region" description="Helical" evidence="5">
    <location>
        <begin position="282"/>
        <end position="299"/>
    </location>
</feature>
<keyword evidence="8" id="KW-1185">Reference proteome</keyword>
<evidence type="ECO:0000256" key="3">
    <source>
        <dbReference type="ARBA" id="ARBA00022989"/>
    </source>
</evidence>
<organism evidence="7 8">
    <name type="scientific">Alysiella filiformis DSM 16848</name>
    <dbReference type="NCBI Taxonomy" id="1120981"/>
    <lineage>
        <taxon>Bacteria</taxon>
        <taxon>Pseudomonadati</taxon>
        <taxon>Pseudomonadota</taxon>
        <taxon>Betaproteobacteria</taxon>
        <taxon>Neisseriales</taxon>
        <taxon>Neisseriaceae</taxon>
        <taxon>Alysiella</taxon>
    </lineage>
</organism>
<feature type="transmembrane region" description="Helical" evidence="5">
    <location>
        <begin position="220"/>
        <end position="239"/>
    </location>
</feature>
<accession>A0A286EGT5</accession>
<keyword evidence="4 5" id="KW-0472">Membrane</keyword>
<evidence type="ECO:0000256" key="5">
    <source>
        <dbReference type="SAM" id="Phobius"/>
    </source>
</evidence>
<dbReference type="PANTHER" id="PTHR22911:SF6">
    <property type="entry name" value="SOLUTE CARRIER FAMILY 35 MEMBER G1"/>
    <property type="match status" value="1"/>
</dbReference>